<dbReference type="Pfam" id="PF00590">
    <property type="entry name" value="TP_methylase"/>
    <property type="match status" value="1"/>
</dbReference>
<comment type="similarity">
    <text evidence="6">Belongs to the methyltransferase superfamily. RsmI family.</text>
</comment>
<comment type="catalytic activity">
    <reaction evidence="6">
        <text>cytidine(1402) in 16S rRNA + S-adenosyl-L-methionine = 2'-O-methylcytidine(1402) in 16S rRNA + S-adenosyl-L-homocysteine + H(+)</text>
        <dbReference type="Rhea" id="RHEA:42924"/>
        <dbReference type="Rhea" id="RHEA-COMP:10285"/>
        <dbReference type="Rhea" id="RHEA-COMP:10286"/>
        <dbReference type="ChEBI" id="CHEBI:15378"/>
        <dbReference type="ChEBI" id="CHEBI:57856"/>
        <dbReference type="ChEBI" id="CHEBI:59789"/>
        <dbReference type="ChEBI" id="CHEBI:74495"/>
        <dbReference type="ChEBI" id="CHEBI:82748"/>
        <dbReference type="EC" id="2.1.1.198"/>
    </reaction>
</comment>
<evidence type="ECO:0000256" key="6">
    <source>
        <dbReference type="HAMAP-Rule" id="MF_01877"/>
    </source>
</evidence>
<dbReference type="OrthoDB" id="9809084at2"/>
<reference evidence="9" key="1">
    <citation type="submission" date="2017-01" db="EMBL/GenBank/DDBJ databases">
        <authorList>
            <person name="Varghese N."/>
            <person name="Submissions S."/>
        </authorList>
    </citation>
    <scope>NUCLEOTIDE SEQUENCE [LARGE SCALE GENOMIC DNA]</scope>
    <source>
        <strain evidence="9">DSM 23127</strain>
    </source>
</reference>
<evidence type="ECO:0000256" key="2">
    <source>
        <dbReference type="ARBA" id="ARBA00022552"/>
    </source>
</evidence>
<keyword evidence="4 6" id="KW-0808">Transferase</keyword>
<name>A0A1N7KL33_9BACI</name>
<dbReference type="InterPro" id="IPR014777">
    <property type="entry name" value="4pyrrole_Mease_sub1"/>
</dbReference>
<dbReference type="AlphaFoldDB" id="A0A1N7KL33"/>
<evidence type="ECO:0000259" key="7">
    <source>
        <dbReference type="Pfam" id="PF00590"/>
    </source>
</evidence>
<evidence type="ECO:0000313" key="9">
    <source>
        <dbReference type="Proteomes" id="UP000187608"/>
    </source>
</evidence>
<dbReference type="InterPro" id="IPR018063">
    <property type="entry name" value="SAM_MeTrfase_RsmI_CS"/>
</dbReference>
<dbReference type="SUPFAM" id="SSF53790">
    <property type="entry name" value="Tetrapyrrole methylase"/>
    <property type="match status" value="1"/>
</dbReference>
<dbReference type="STRING" id="570947.SAMN05421687_11333"/>
<dbReference type="InterPro" id="IPR008189">
    <property type="entry name" value="rRNA_ssu_MeTfrase_I"/>
</dbReference>
<accession>A0A1N7KL33</accession>
<dbReference type="HAMAP" id="MF_01877">
    <property type="entry name" value="16SrRNA_methyltr_I"/>
    <property type="match status" value="1"/>
</dbReference>
<evidence type="ECO:0000313" key="8">
    <source>
        <dbReference type="EMBL" id="SIS62322.1"/>
    </source>
</evidence>
<dbReference type="PANTHER" id="PTHR46111">
    <property type="entry name" value="RIBOSOMAL RNA SMALL SUBUNIT METHYLTRANSFERASE I"/>
    <property type="match status" value="1"/>
</dbReference>
<dbReference type="FunFam" id="3.30.950.10:FF:000002">
    <property type="entry name" value="Ribosomal RNA small subunit methyltransferase I"/>
    <property type="match status" value="1"/>
</dbReference>
<keyword evidence="3 6" id="KW-0489">Methyltransferase</keyword>
<organism evidence="8 9">
    <name type="scientific">Salimicrobium flavidum</name>
    <dbReference type="NCBI Taxonomy" id="570947"/>
    <lineage>
        <taxon>Bacteria</taxon>
        <taxon>Bacillati</taxon>
        <taxon>Bacillota</taxon>
        <taxon>Bacilli</taxon>
        <taxon>Bacillales</taxon>
        <taxon>Bacillaceae</taxon>
        <taxon>Salimicrobium</taxon>
    </lineage>
</organism>
<proteinExistence type="inferred from homology"/>
<dbReference type="PANTHER" id="PTHR46111:SF1">
    <property type="entry name" value="RIBOSOMAL RNA SMALL SUBUNIT METHYLTRANSFERASE I"/>
    <property type="match status" value="1"/>
</dbReference>
<dbReference type="RefSeq" id="WP_076560558.1">
    <property type="nucleotide sequence ID" value="NZ_FTOC01000013.1"/>
</dbReference>
<keyword evidence="1 6" id="KW-0963">Cytoplasm</keyword>
<evidence type="ECO:0000256" key="1">
    <source>
        <dbReference type="ARBA" id="ARBA00022490"/>
    </source>
</evidence>
<dbReference type="GO" id="GO:0005737">
    <property type="term" value="C:cytoplasm"/>
    <property type="evidence" value="ECO:0007669"/>
    <property type="project" value="UniProtKB-SubCell"/>
</dbReference>
<gene>
    <name evidence="6" type="primary">rsmI</name>
    <name evidence="8" type="ORF">SAMN05421687_11333</name>
</gene>
<keyword evidence="9" id="KW-1185">Reference proteome</keyword>
<keyword evidence="2 6" id="KW-0698">rRNA processing</keyword>
<dbReference type="Gene3D" id="3.40.1010.10">
    <property type="entry name" value="Cobalt-precorrin-4 Transmethylase, Domain 1"/>
    <property type="match status" value="1"/>
</dbReference>
<evidence type="ECO:0000256" key="3">
    <source>
        <dbReference type="ARBA" id="ARBA00022603"/>
    </source>
</evidence>
<evidence type="ECO:0000256" key="5">
    <source>
        <dbReference type="ARBA" id="ARBA00022691"/>
    </source>
</evidence>
<dbReference type="Proteomes" id="UP000187608">
    <property type="component" value="Unassembled WGS sequence"/>
</dbReference>
<sequence length="288" mass="32656">MKIQKSFRGNEESGTLYIVPTPIGNLQDMTYRGVSTLQAVDKIAAEDTRNTKKLTRHFEITTPLISYHEHNQKSRAEELIGDLRDGKSVALVSDAGMPGISDPGEEIISQAVDQDIPVVVLPGANAALVALVGSGLPTEHFFYYGFLPRKKKERVAELERWKSFTKTLVFYESPHRLKQVIQDMYDVLGARRVTLARELTKQYEEFLRGELSEALAWVEETELKGEFCIVLEGGVPEKGVSWWEDLTVIEHVETYEEEGMKNKEAIKKAAVDRGVPKREVYRVYHVEE</sequence>
<comment type="subcellular location">
    <subcellularLocation>
        <location evidence="6">Cytoplasm</location>
    </subcellularLocation>
</comment>
<feature type="domain" description="Tetrapyrrole methylase" evidence="7">
    <location>
        <begin position="15"/>
        <end position="214"/>
    </location>
</feature>
<dbReference type="InterPro" id="IPR035996">
    <property type="entry name" value="4pyrrol_Methylase_sf"/>
</dbReference>
<evidence type="ECO:0000256" key="4">
    <source>
        <dbReference type="ARBA" id="ARBA00022679"/>
    </source>
</evidence>
<dbReference type="FunFam" id="3.40.1010.10:FF:000002">
    <property type="entry name" value="Ribosomal RNA small subunit methyltransferase I"/>
    <property type="match status" value="1"/>
</dbReference>
<dbReference type="CDD" id="cd11648">
    <property type="entry name" value="RsmI"/>
    <property type="match status" value="1"/>
</dbReference>
<dbReference type="InterPro" id="IPR014776">
    <property type="entry name" value="4pyrrole_Mease_sub2"/>
</dbReference>
<dbReference type="Gene3D" id="3.30.950.10">
    <property type="entry name" value="Methyltransferase, Cobalt-precorrin-4 Transmethylase, Domain 2"/>
    <property type="match status" value="1"/>
</dbReference>
<protein>
    <recommendedName>
        <fullName evidence="6">Ribosomal RNA small subunit methyltransferase I</fullName>
        <ecNumber evidence="6">2.1.1.198</ecNumber>
    </recommendedName>
    <alternativeName>
        <fullName evidence="6">16S rRNA 2'-O-ribose C1402 methyltransferase</fullName>
    </alternativeName>
    <alternativeName>
        <fullName evidence="6">rRNA (cytidine-2'-O-)-methyltransferase RsmI</fullName>
    </alternativeName>
</protein>
<dbReference type="PROSITE" id="PS01296">
    <property type="entry name" value="RSMI"/>
    <property type="match status" value="1"/>
</dbReference>
<dbReference type="EMBL" id="FTOC01000013">
    <property type="protein sequence ID" value="SIS62322.1"/>
    <property type="molecule type" value="Genomic_DNA"/>
</dbReference>
<comment type="function">
    <text evidence="6">Catalyzes the 2'-O-methylation of the ribose of cytidine 1402 (C1402) in 16S rRNA.</text>
</comment>
<dbReference type="GO" id="GO:0070677">
    <property type="term" value="F:rRNA (cytosine-2'-O-)-methyltransferase activity"/>
    <property type="evidence" value="ECO:0007669"/>
    <property type="project" value="UniProtKB-UniRule"/>
</dbReference>
<keyword evidence="5 6" id="KW-0949">S-adenosyl-L-methionine</keyword>
<dbReference type="EC" id="2.1.1.198" evidence="6"/>
<dbReference type="PIRSF" id="PIRSF005917">
    <property type="entry name" value="MTase_YraL"/>
    <property type="match status" value="1"/>
</dbReference>
<dbReference type="InterPro" id="IPR000878">
    <property type="entry name" value="4pyrrol_Mease"/>
</dbReference>
<dbReference type="NCBIfam" id="TIGR00096">
    <property type="entry name" value="16S rRNA (cytidine(1402)-2'-O)-methyltransferase"/>
    <property type="match status" value="1"/>
</dbReference>